<evidence type="ECO:0000313" key="8">
    <source>
        <dbReference type="Proteomes" id="UP001493153"/>
    </source>
</evidence>
<evidence type="ECO:0000256" key="3">
    <source>
        <dbReference type="ARBA" id="ARBA00022553"/>
    </source>
</evidence>
<dbReference type="CDD" id="cd02440">
    <property type="entry name" value="AdoMet_MTases"/>
    <property type="match status" value="1"/>
</dbReference>
<dbReference type="InterPro" id="IPR001242">
    <property type="entry name" value="Condensation_dom"/>
</dbReference>
<dbReference type="Gene3D" id="3.30.559.10">
    <property type="entry name" value="Chloramphenicol acetyltransferase-like domain"/>
    <property type="match status" value="4"/>
</dbReference>
<dbReference type="CDD" id="cd17652">
    <property type="entry name" value="A_NRPS_CmdD_like"/>
    <property type="match status" value="1"/>
</dbReference>
<feature type="region of interest" description="Disordered" evidence="5">
    <location>
        <begin position="1"/>
        <end position="33"/>
    </location>
</feature>
<evidence type="ECO:0000256" key="2">
    <source>
        <dbReference type="ARBA" id="ARBA00022450"/>
    </source>
</evidence>
<dbReference type="SUPFAM" id="SSF52777">
    <property type="entry name" value="CoA-dependent acyltransferases"/>
    <property type="match status" value="9"/>
</dbReference>
<keyword evidence="3" id="KW-0597">Phosphoprotein</keyword>
<dbReference type="Gene3D" id="3.40.50.150">
    <property type="entry name" value="Vaccinia Virus protein VP39"/>
    <property type="match status" value="1"/>
</dbReference>
<dbReference type="Gene3D" id="3.40.50.980">
    <property type="match status" value="10"/>
</dbReference>
<evidence type="ECO:0000313" key="7">
    <source>
        <dbReference type="EMBL" id="WXK38976.1"/>
    </source>
</evidence>
<dbReference type="SUPFAM" id="SSF47336">
    <property type="entry name" value="ACP-like"/>
    <property type="match status" value="5"/>
</dbReference>
<dbReference type="SMART" id="SM00823">
    <property type="entry name" value="PKS_PP"/>
    <property type="match status" value="5"/>
</dbReference>
<dbReference type="Pfam" id="PF13193">
    <property type="entry name" value="AMP-binding_C"/>
    <property type="match status" value="5"/>
</dbReference>
<dbReference type="Proteomes" id="UP001493153">
    <property type="component" value="Chromosome"/>
</dbReference>
<dbReference type="Pfam" id="PF00501">
    <property type="entry name" value="AMP-binding"/>
    <property type="match status" value="5"/>
</dbReference>
<dbReference type="SUPFAM" id="SSF53474">
    <property type="entry name" value="alpha/beta-Hydrolases"/>
    <property type="match status" value="1"/>
</dbReference>
<organism evidence="7 8">
    <name type="scientific">Mycetohabitans rhizoxinica</name>
    <dbReference type="NCBI Taxonomy" id="412963"/>
    <lineage>
        <taxon>Bacteria</taxon>
        <taxon>Pseudomonadati</taxon>
        <taxon>Pseudomonadota</taxon>
        <taxon>Betaproteobacteria</taxon>
        <taxon>Burkholderiales</taxon>
        <taxon>Burkholderiaceae</taxon>
        <taxon>Mycetohabitans</taxon>
    </lineage>
</organism>
<dbReference type="Gene3D" id="1.10.1200.10">
    <property type="entry name" value="ACP-like"/>
    <property type="match status" value="4"/>
</dbReference>
<dbReference type="InterPro" id="IPR045851">
    <property type="entry name" value="AMP-bd_C_sf"/>
</dbReference>
<dbReference type="InterPro" id="IPR029063">
    <property type="entry name" value="SAM-dependent_MTases_sf"/>
</dbReference>
<dbReference type="NCBIfam" id="NF004282">
    <property type="entry name" value="PRK05691.1"/>
    <property type="match status" value="7"/>
</dbReference>
<dbReference type="NCBIfam" id="TIGR01733">
    <property type="entry name" value="AA-adenyl-dom"/>
    <property type="match status" value="5"/>
</dbReference>
<proteinExistence type="predicted"/>
<comment type="cofactor">
    <cofactor evidence="1">
        <name>pantetheine 4'-phosphate</name>
        <dbReference type="ChEBI" id="CHEBI:47942"/>
    </cofactor>
</comment>
<protein>
    <submittedName>
        <fullName evidence="7">Non-ribosomal peptide synthase/polyketide synthase</fullName>
    </submittedName>
</protein>
<dbReference type="CDD" id="cd19544">
    <property type="entry name" value="E-C_NRPS"/>
    <property type="match status" value="1"/>
</dbReference>
<dbReference type="InterPro" id="IPR023213">
    <property type="entry name" value="CAT-like_dom_sf"/>
</dbReference>
<dbReference type="Gene3D" id="3.30.300.30">
    <property type="match status" value="6"/>
</dbReference>
<dbReference type="NCBIfam" id="NF003417">
    <property type="entry name" value="PRK04813.1"/>
    <property type="match status" value="6"/>
</dbReference>
<dbReference type="InterPro" id="IPR036736">
    <property type="entry name" value="ACP-like_sf"/>
</dbReference>
<dbReference type="Gene3D" id="3.30.559.30">
    <property type="entry name" value="Nonribosomal peptide synthetase, condensation domain"/>
    <property type="match status" value="5"/>
</dbReference>
<dbReference type="EMBL" id="CP062176">
    <property type="protein sequence ID" value="WXK38976.1"/>
    <property type="molecule type" value="Genomic_DNA"/>
</dbReference>
<dbReference type="InterPro" id="IPR013217">
    <property type="entry name" value="Methyltransf_12"/>
</dbReference>
<dbReference type="InterPro" id="IPR009081">
    <property type="entry name" value="PP-bd_ACP"/>
</dbReference>
<dbReference type="InterPro" id="IPR029058">
    <property type="entry name" value="AB_hydrolase_fold"/>
</dbReference>
<dbReference type="InterPro" id="IPR020845">
    <property type="entry name" value="AMP-binding_CS"/>
</dbReference>
<keyword evidence="4" id="KW-0677">Repeat</keyword>
<feature type="domain" description="Carrier" evidence="6">
    <location>
        <begin position="3347"/>
        <end position="3422"/>
    </location>
</feature>
<accession>A0ABZ2PZ33</accession>
<dbReference type="Gene3D" id="3.40.50.1820">
    <property type="entry name" value="alpha/beta hydrolase"/>
    <property type="match status" value="1"/>
</dbReference>
<evidence type="ECO:0000259" key="6">
    <source>
        <dbReference type="PROSITE" id="PS50075"/>
    </source>
</evidence>
<dbReference type="PROSITE" id="PS50075">
    <property type="entry name" value="CARRIER"/>
    <property type="match status" value="5"/>
</dbReference>
<reference evidence="7 8" key="1">
    <citation type="submission" date="2020-09" db="EMBL/GenBank/DDBJ databases">
        <title>Genome sequences of Mycetohabitans spp.</title>
        <authorList>
            <person name="Carter M.E."/>
            <person name="Carpenter S.C.D."/>
            <person name="Bogdanove A.J."/>
        </authorList>
    </citation>
    <scope>NUCLEOTIDE SEQUENCE [LARGE SCALE GENOMIC DNA]</scope>
    <source>
        <strain evidence="7 8">B12</strain>
    </source>
</reference>
<feature type="domain" description="Carrier" evidence="6">
    <location>
        <begin position="1872"/>
        <end position="1947"/>
    </location>
</feature>
<dbReference type="PROSITE" id="PS00012">
    <property type="entry name" value="PHOSPHOPANTETHEINE"/>
    <property type="match status" value="5"/>
</dbReference>
<dbReference type="CDD" id="cd19531">
    <property type="entry name" value="LCL_NRPS-like"/>
    <property type="match status" value="2"/>
</dbReference>
<dbReference type="SUPFAM" id="SSF53335">
    <property type="entry name" value="S-adenosyl-L-methionine-dependent methyltransferases"/>
    <property type="match status" value="1"/>
</dbReference>
<keyword evidence="2" id="KW-0596">Phosphopantetheine</keyword>
<dbReference type="InterPro" id="IPR000873">
    <property type="entry name" value="AMP-dep_synth/lig_dom"/>
</dbReference>
<dbReference type="CDD" id="cd05930">
    <property type="entry name" value="A_NRPS"/>
    <property type="match status" value="4"/>
</dbReference>
<dbReference type="RefSeq" id="WP_338911511.1">
    <property type="nucleotide sequence ID" value="NZ_CP062176.1"/>
</dbReference>
<name>A0ABZ2PZ33_9BURK</name>
<feature type="domain" description="Carrier" evidence="6">
    <location>
        <begin position="5449"/>
        <end position="5524"/>
    </location>
</feature>
<dbReference type="InterPro" id="IPR020806">
    <property type="entry name" value="PKS_PP-bd"/>
</dbReference>
<dbReference type="PANTHER" id="PTHR45527">
    <property type="entry name" value="NONRIBOSOMAL PEPTIDE SYNTHETASE"/>
    <property type="match status" value="1"/>
</dbReference>
<dbReference type="InterPro" id="IPR006162">
    <property type="entry name" value="Ppantetheine_attach_site"/>
</dbReference>
<dbReference type="CDD" id="cd19540">
    <property type="entry name" value="LCL_NRPS-like"/>
    <property type="match status" value="1"/>
</dbReference>
<gene>
    <name evidence="7" type="ORF">IHE29_06645</name>
</gene>
<dbReference type="PANTHER" id="PTHR45527:SF1">
    <property type="entry name" value="FATTY ACID SYNTHASE"/>
    <property type="match status" value="1"/>
</dbReference>
<dbReference type="Pfam" id="PF00550">
    <property type="entry name" value="PP-binding"/>
    <property type="match status" value="5"/>
</dbReference>
<feature type="domain" description="Carrier" evidence="6">
    <location>
        <begin position="4396"/>
        <end position="4471"/>
    </location>
</feature>
<evidence type="ECO:0000256" key="1">
    <source>
        <dbReference type="ARBA" id="ARBA00001957"/>
    </source>
</evidence>
<evidence type="ECO:0000256" key="4">
    <source>
        <dbReference type="ARBA" id="ARBA00022737"/>
    </source>
</evidence>
<sequence>MNDQTAKLDSLIENDANHPSLLDDQGNTGGAPDIRKALASSESFWQERLARLQSLPLPFEQGERALEPKWAISAWRPPLLGKSEPKQSLTVLLSVLAIYLARLTEQAQFQIGWRVSETNDKPETLADLSPVVPMEIAVDVNQPFASVCHAIEAEYARLEQHHTFVRDLVVQHPALRSLPALHTARPWQVAVSVLSDEAPSQLACDTQASGALLTLQVKGDGAFRWIYDTHRMDARRVQCISEHLQALCDAASNNAETPVCKLNLLPPAERETLLNTWNATATPYPAHQCIHQVFEEQVKRTPDAIALVDEDQALTYTKLNARANRLAHRLIELGVQPDTRVALCVARSPAMVVGLLAILKAGGAYVPLDPAYPSERLTHILADSAPELVIADAAGQAALGQAALASRTVLDPNVLPERAATNPHVRELLSSHLAYVIYTSGSTGTPKGVMVEHRSVVNLVQAQIDCFGIGPFSRILQFASLGFDVNTSETFIALNSGASLYLPPDTARHDRNELWRYLEKHAITYADIPPALLQAGDDLPYLSTPVTLILGGEAPSATLLRNLVRQGAVVFNAYGPTETTICSTVWRGLQGFNGEVVPIGRPLANTRIYLLDAHGQPVPLGAVGELYIGGVGVARGYLNRPELTVERFVTDPFCDVENALMYKTGDLARYLPDGNLVFLGRNDHQIKIRGFRIEPGEIETRLREHPQVRDAAVLTLGDGGDKRLVAYVVAESSEQLANTLRAHLLTCLPEYMVPAAFVRLDAFPLTQSGKLDRRALPAPHADAFARQAYEAPQGEAETVLATVWAELLGLSHIGRHDSFFALGGNSLLAVQMIDRLRRVGLTLSVRALFEASTLSVLAHSLGQHREVVVPPNRITPDTTTLTPALLPLIDLTQADIDRIVEQVPGGVANIQDIYALSPLQDGMLFHHLLAANSDPYLLTTQMAFANRQVLDRYLEAVQQVVNRHDILRTAFVWEGLSVPAQVVWRRASLAVTELELNPDDGPVIEQLLQRLDSSQYRIDLTQAPLLHFIIAQDGDGRWLLLELLHHLIGDHATQEIMQTEVQAFLEGRGDALPPARPFRNLVAQARLGISESEHKRFFTDMLADVDEPTLPFGLTDVHRDGTHVTESHRMLPQDLSDRLRTQAKQLGVSLASLCHLAWAQVLARATGQQRVVFGTVLFGRMHAGDGADSAMGLFINTLPLRVDVDDSVQDGVRHTHARLATLLEHEHASLGLAQRCSSVPAGTPLFSALLNYVHEGVLPSEIQSTPGIEFLGTQERDNYPLGLSVEDRGHALGLTAQAVQPLDPDRIGGYMQQALESLASALEHTPHLPVQQLNVLPADERTLLLKTWNATPLSPAHDGAIGDAQAQMLHQLFEVQADKTPHGVAIVFGQQQCSYRELNTRANQLAHYLRTLGVGPEVVVGVYIERSIDMLVGVLGILKAGGAYLPLDPNYPAERIAYMLGNASVPVLITQSHLEAQLPDMRAQRVCMDTDWGHIAAHPQHAPQSGARPHHLAYVIYTSGSTGRPKGVMVDHHAVSSRLHAGQQLLSLRSSDRCLQQISLSFDASIEEIFIPLMTGAALVMADPTIQMDASRLVALMARQRISVIDIAPAMLEQLCATEGVADCRHLRLILCGAEALSSAVLHACQTTFPNATLYNLYGPTEGVINALAWPATQLAASETPPLGRPIANTCVYVLDRALQPVPIGVTGELYIGGPALARAYLGRPDLTAERFVANPFEQGTRLYRTGDLVRWRADGQLEYLGRADHQIKLRGFRIELSEIESVLAKYPGIAQATLSLREDRPGNKQLVAYWVTAAGHTVTPVELKSHLGQILPSYMMPAAFVELDALPLTANGKIDRQALPAPDFSSNNAQAPRTVAETLLADLFAEVLGLDTVGIDDNFFDLGGHSLLAMRLISRIRAALDIDIAIRTLFEAPTVADLAQRLTPNAFARPPLRPQPRPATLPLSFAQRRLWFTHQFEGPSATYNMPLPLRLFGTVDTHALQAALNDLLARHESLRTVFNEIDGAATQQIIAAEAASLTLETVQVTEKTLSQRLAQAAVHPFDLSREIPLRAWLFQLDAQEHVLLLLLHHIAGDGWSMAPLARDLGRAYAARLQGRAPDWTPLPVQYADYTLWQQALFGNEHDPDSMIGRQFAYWERTLAGLPERLELPFDRARPPVASYHGDYVAMRIDATLHSKLQALARAHEASLFMVLQAALAALLTRLGAGNDIPIGTAIAGRTDEALDELIGFFVNTLVLRTNTSGNPSFNALLKRVRETCLAAYAHQDAPFEQLVERLNPTRSTAHHPLFQVSLVLQNTAVQPFDLPGLRLVPEPIDTFTAKFDLFFSFDEVTSPDGSAHGLEGLIEYATDLFDRDTVDRLARRFIRLLEAIADAPAQPIGQLDLLETAERQQLLNGWNDTAQPICEATLPALFEAQVAKAPDAIALVFEDRHVSYAELNAQANRLAHYLIAEGIGPEDIVAVALPRSPQMISALLGILKAGAAYLPLDPDYPCERLAFMLTDAQPKRVLTDASSAKRLPNEYTAVLHLDDPAVCAALTQRSESNPSDTHRRRPLVPRHPAYVIYTSGSTGKPKGVVVTHAGGHNLTTTQIERFSLSPHSRVLQFASLSFDAAFWEMCMSLLSGATLVLGRSEQLLPGDALAKLASDQAITHATLPPSALAALPADSLSTCSHLIVAGEACPPHLVEQWSQARHMTNAYGPTEATVCVAMRRFSPDEAVTEVASSIGRPIDNTQLYVLDEHLQPVPVGVSGELYIGGIGLARGYLNRAALTAERFIAAPFGPAGARLYRTGDLARWRADGTLDFLGRADHQVKLRGFRIEPGEIEAVLCRHPAVAQAAVIAREDRPGHAQLVGYVTLDKTTAERNAATEERQVGEWQTIYDTHYGSHSSSAFGENFVGWDSSYDGRPIPLPDMQAWRTATVARIQALKPRRLLEIGVGSGLLLAHLAPHCEAYWGTDFSMPTIEALREQLAHYPELASRVALRTQAAHVTEGLPSGYFDTIVINSVVQYFPNANYLQDVLHQAMALLAPGGVLFVGDVRNFSLLNCFVSAVQLHQANPAVDDVSTVRRRIEQALLAEKELLLAPAFFSSLPHTIDTIAAVDIQLKQGPYENELSRYRYEVVLHKQAAEPIRTLSLAQAPQLYWGQQLADLDTLEDHLNTQRPARLRIVGVPNARLEREIEAMHALERGCDIATVQHQLKASGTPAEGLTPDDFHALGQTCGYWVAATWSSDAQACMDILLVQASEAAHATLTDLYLPSPALANQAPGAHANNPAKLDQLADIRRYAASELPAYMVPAAMVLLDNLPLTPNGKLDRKALPAPDFASEHYRAARSPQEQTLAELFAEVLGLPRVGIDDRFFDLGGHSLLATRLISRIRATLGVEIPIRTLFEAASVAELAPRIAAMQQNHDVSIPALTAQPRPDALPLSFAQERLWFLDQLGQGNAYQIPMATRLTGPLDVQALSAALSEIVRRHEALRTRFEARNGVGVQMIDAPWTVTLAPRDLDEQALVPYLQATAQQPFDLATGPLARFELLRLAPHVHVLSIILHHIISDGWSIGVLTRELNELYSAFIQGQRSPLPPLPIQYADYAIWQRAWLKDEALERELNYWRQKLAGIPVALELPTDRPRPAVLSGQGHGLAVNVPAALATQLKALAQREGATLYMTLLAAFQVVLSRWSGQDDIVVGSPIAGRTQVQAEQLIGFFINTLPLRADLSGNPRFSELLAQMRETALEAYAYQAVPFEKLVEVLQPARDLSRAPIVQVMVNGLNLSASNLALPRLIAEPVHFDTFGTKFDLTLYFGETSDGIEGWLQYATDLFDAETIQRLGQHWVNVLEAVVADPTQRLSELPLLSTTERHQLLTAWNDTAADFASAPTLHQLFEAQVQRTPNAVAAVFETQQMTYAELDSRANQLAHRLRAIGVGPEAVVALCAERSLQMLVGLLGILKAGGAYLPLDPSYPAERIAYMLEDAQVAAVVLQPYLEPLLPATQAQTVMLETSWAQIATQPSTRPTSIVKPHNLAYITYTSGSTGKPKGVMSQHRGAVNYLNFLVRHYRLTEADVVLNVASLAFDASVRDLLGPLVAGARTVLIPTAQAKEPHQYVRAINAHGVTKLLSITPSLLRSVCQVADGPQTTPTLHTILTSGEALEADLCTQVHQTLGEQIHVVNQYGPTECTMTSTWFAAVRQASGIVPIGRPLSNARVYLLDRYLQPVPCGVAGELYIAGAGLTRGYVNQPALSAERFIANPFGQGERLYRTGDLAKWRADGQLEYLGRTDHQVKIRGFRVELGEIETQLLAYPDVKQAVVVAREDEPGQKRLVAYLVSDDAIDTAALRAHLKGSLPDYMTPSAFVKLEAMPMTPNGKLDRKALPAPNFVSERYRAARSPQEQTLTELFAEVLGLPRVGIDDNFFELGGHSLLAMRVAARVRQALGVELPVRLLLEAPTIAELTPHLDALRQSSDLNIPALTTQTRPATLPLSFAQERLWFLNQLGQDAAYQIPIAMRLTGKLNIAALEAALSEIVRRHETLRTRFETVEGTGVQVVHSPWAVELVPQEVTEQDVMRHLLAIAGQPFDLTTGPLARFALLRLAPDSYVLSATLHHIISDGWSMGVLMQELEALYTAFSQKQDSPLSELPVQYADYALWQRSWFKDQALEQELDYWRAQLSGAPAALELPTDRPRPAVPSGQGHGVLVHVPAALATQLKALAQREGATLYMTLLAAFQVVLSRWSGQDDIVVGSPIAGRTQVQAEQLIGFFINTLALRTDLSGDPRFDALLARVRETTLGAYAHQTVPFEKLVEVLQPVRDLSRQPIFQVMVNGFNIPVSDFALPGLTVEKIDLERLSTKFDLTLYFGETSDGIEGWLQYATDLFDAETIQRLGQHWVNVLEAVVADPTQRLSELPLLSTTERHQLLTAWNDTAADFASAPTLHQLFEAQVQRTPNAVAAVFETQQMTYAELDCRASQLAHRLRAIGVGPEAVVALCAERSLQMLVGLLGILKAGGAYLPLDPSYPAERIAYMLEDAQVAAVVLQPHLEPLLPATQAQTVMLETSWAQIATQPSTRPTSIVKPHNLAYITYTSGSTGKPKGVMSQHRGAVNYLNFLVRHYRLTEADVVLNVASLAFDASVRDLLGPLVAGARTVLIPTAQAKEPHQYVRAINAHGVTKLLSITPSLLRSVCQVADGPQTTPTLHTILTSGEALEADLCTQVHQTLGEQIHVVNQYGPTECTMTSTWFAAVRQASGIVPIGRPLSNARVYLLDRYLQPVPCGVAGELYIAGAGLTRGYVNQPALSAERFIANPFGQGERLYRTGDLAKWRADGQLEYLGRTDHQVKIRGFRVELEEISAALASHPSVAQATVIAREDERSADKRLVAYLVASANCTITPATLRQYLSQKLPDYMIPAVFVVLDALPLTPNGKVDRKALPAPEMTVTATARMPRTPEEQVLCEIFAEVLGVARFGIDDNFFELGGHSLLAARLINRVRTTLGLELSIRNLFETPTVAGLSQQPDKPTDLDSLFQVVLPLRSHGDRPPLFCIHPAGELGWCYAGLLRYIDRQYPLYSLQARCLSTSGPPPETIEEMALDYVEQIRRIQPSGPYQLVGWSLGGLIAFEMACLLQKKGEHVALLTLLDSYVRTGDKPMRRIARQDMIADLLAEVGYDSASSEKTPLDFDERREILRQGGSLYAALDERQFDSILDFFEKTPQMIERYVPRSSFEGDVLHIKAALEKPGFRPEPETWQAYVKGHVEMHSIDCEHGAMMQPEPLAQIGPIIAQKLSTVS</sequence>
<dbReference type="Pfam" id="PF00668">
    <property type="entry name" value="Condensation"/>
    <property type="match status" value="4"/>
</dbReference>
<evidence type="ECO:0000256" key="5">
    <source>
        <dbReference type="SAM" id="MobiDB-lite"/>
    </source>
</evidence>
<dbReference type="Pfam" id="PF00975">
    <property type="entry name" value="Thioesterase"/>
    <property type="match status" value="1"/>
</dbReference>
<keyword evidence="8" id="KW-1185">Reference proteome</keyword>
<dbReference type="InterPro" id="IPR010071">
    <property type="entry name" value="AA_adenyl_dom"/>
</dbReference>
<dbReference type="InterPro" id="IPR025110">
    <property type="entry name" value="AMP-bd_C"/>
</dbReference>
<dbReference type="Pfam" id="PF08242">
    <property type="entry name" value="Methyltransf_12"/>
    <property type="match status" value="1"/>
</dbReference>
<dbReference type="InterPro" id="IPR001031">
    <property type="entry name" value="Thioesterase"/>
</dbReference>
<dbReference type="SUPFAM" id="SSF56801">
    <property type="entry name" value="Acetyl-CoA synthetase-like"/>
    <property type="match status" value="5"/>
</dbReference>
<dbReference type="Gene3D" id="2.30.38.10">
    <property type="entry name" value="Luciferase, Domain 3"/>
    <property type="match status" value="5"/>
</dbReference>
<feature type="domain" description="Carrier" evidence="6">
    <location>
        <begin position="791"/>
        <end position="865"/>
    </location>
</feature>
<dbReference type="PROSITE" id="PS00455">
    <property type="entry name" value="AMP_BINDING"/>
    <property type="match status" value="5"/>
</dbReference>